<evidence type="ECO:0000313" key="2">
    <source>
        <dbReference type="EMBL" id="CAK0779054.1"/>
    </source>
</evidence>
<name>A0AAV1I5H5_9CHLO</name>
<accession>A0AAV1I5H5</accession>
<dbReference type="AlphaFoldDB" id="A0AAV1I5H5"/>
<reference evidence="2 3" key="1">
    <citation type="submission" date="2023-10" db="EMBL/GenBank/DDBJ databases">
        <authorList>
            <person name="Maclean D."/>
            <person name="Macfadyen A."/>
        </authorList>
    </citation>
    <scope>NUCLEOTIDE SEQUENCE [LARGE SCALE GENOMIC DNA]</scope>
</reference>
<proteinExistence type="predicted"/>
<evidence type="ECO:0000313" key="3">
    <source>
        <dbReference type="Proteomes" id="UP001314263"/>
    </source>
</evidence>
<feature type="region of interest" description="Disordered" evidence="1">
    <location>
        <begin position="215"/>
        <end position="271"/>
    </location>
</feature>
<feature type="compositionally biased region" description="Low complexity" evidence="1">
    <location>
        <begin position="238"/>
        <end position="256"/>
    </location>
</feature>
<evidence type="ECO:0000256" key="1">
    <source>
        <dbReference type="SAM" id="MobiDB-lite"/>
    </source>
</evidence>
<feature type="compositionally biased region" description="Low complexity" evidence="1">
    <location>
        <begin position="317"/>
        <end position="327"/>
    </location>
</feature>
<comment type="caution">
    <text evidence="2">The sequence shown here is derived from an EMBL/GenBank/DDBJ whole genome shotgun (WGS) entry which is preliminary data.</text>
</comment>
<organism evidence="2 3">
    <name type="scientific">Coccomyxa viridis</name>
    <dbReference type="NCBI Taxonomy" id="1274662"/>
    <lineage>
        <taxon>Eukaryota</taxon>
        <taxon>Viridiplantae</taxon>
        <taxon>Chlorophyta</taxon>
        <taxon>core chlorophytes</taxon>
        <taxon>Trebouxiophyceae</taxon>
        <taxon>Trebouxiophyceae incertae sedis</taxon>
        <taxon>Coccomyxaceae</taxon>
        <taxon>Coccomyxa</taxon>
    </lineage>
</organism>
<gene>
    <name evidence="2" type="ORF">CVIRNUC_004687</name>
</gene>
<dbReference type="EMBL" id="CAUYUE010000005">
    <property type="protein sequence ID" value="CAK0779054.1"/>
    <property type="molecule type" value="Genomic_DNA"/>
</dbReference>
<sequence length="379" mass="41586">MVKHVTVSRDIKGTDLKSFEGWLREPEIYVDFHKRFNKNDRIKITPWKLEGRSYNRESVQLIPLRAPGIIRKAIGAERIRVKEFHTAEFEHPSGAPVRDYPEDDSPENIEAVIFTTQLCFFPPWKELIPFASCQITYQNHPTVPDTVQVKASLSCTAEALKWLWVLHGVIEKTMLAQAKENITALIDYFQEGVNTNAHQDTTPRAGNVVCEDADTLEHEHPGKAPSGPAERTPRRSPRSALSPPLSPPSSEGSPDSPRCPEAARVPESPRSVYFDAEEDAFSLTPRGSIENGGFSATPRASADLAAFFTGPRAGLASAASAESPALEQSHSDSHPKAPSKAAKQKKASPAKRFFCCLSPCVKPDSKVSGEPATQAPLLD</sequence>
<keyword evidence="3" id="KW-1185">Reference proteome</keyword>
<dbReference type="Proteomes" id="UP001314263">
    <property type="component" value="Unassembled WGS sequence"/>
</dbReference>
<protein>
    <submittedName>
        <fullName evidence="2">Uncharacterized protein</fullName>
    </submittedName>
</protein>
<feature type="region of interest" description="Disordered" evidence="1">
    <location>
        <begin position="317"/>
        <end position="349"/>
    </location>
</feature>